<feature type="region of interest" description="Disordered" evidence="1">
    <location>
        <begin position="194"/>
        <end position="291"/>
    </location>
</feature>
<dbReference type="AlphaFoldDB" id="A0A1D1VJ47"/>
<proteinExistence type="predicted"/>
<sequence>MDEYCIVPKRILDAQKQEMPASHPAEARDVKTVTGLIRSICNRPDINEWERNDMLSATLERYMALTNEHQESGRAISVPPQAAPICALPSTPEVDSTPQFTASTALTEKIFLREKRKGEMEGESKRQHHDQEEEPTAQRIPSVTSVATAPLARRQERKAEEESSNKRLNQGPDVEVSPQRVPTVTSVATVSLVRRSKRKTDAVEEAKRRHQELQDETADGFFVTESEPVANPAETPQQGQKRKPVYPIDKRHHNKKRASTLKRSSTEFRLPKPKRTKPQAGGLKSRRIVLR</sequence>
<feature type="compositionally biased region" description="Basic and acidic residues" evidence="1">
    <location>
        <begin position="113"/>
        <end position="131"/>
    </location>
</feature>
<organism evidence="2 3">
    <name type="scientific">Ramazzottius varieornatus</name>
    <name type="common">Water bear</name>
    <name type="synonym">Tardigrade</name>
    <dbReference type="NCBI Taxonomy" id="947166"/>
    <lineage>
        <taxon>Eukaryota</taxon>
        <taxon>Metazoa</taxon>
        <taxon>Ecdysozoa</taxon>
        <taxon>Tardigrada</taxon>
        <taxon>Eutardigrada</taxon>
        <taxon>Parachela</taxon>
        <taxon>Hypsibioidea</taxon>
        <taxon>Ramazzottiidae</taxon>
        <taxon>Ramazzottius</taxon>
    </lineage>
</organism>
<feature type="compositionally biased region" description="Basic and acidic residues" evidence="1">
    <location>
        <begin position="199"/>
        <end position="213"/>
    </location>
</feature>
<feature type="region of interest" description="Disordered" evidence="1">
    <location>
        <begin position="113"/>
        <end position="182"/>
    </location>
</feature>
<evidence type="ECO:0000313" key="3">
    <source>
        <dbReference type="Proteomes" id="UP000186922"/>
    </source>
</evidence>
<accession>A0A1D1VJ47</accession>
<feature type="compositionally biased region" description="Basic and acidic residues" evidence="1">
    <location>
        <begin position="153"/>
        <end position="165"/>
    </location>
</feature>
<name>A0A1D1VJ47_RAMVA</name>
<keyword evidence="3" id="KW-1185">Reference proteome</keyword>
<evidence type="ECO:0000313" key="2">
    <source>
        <dbReference type="EMBL" id="GAV01655.1"/>
    </source>
</evidence>
<feature type="compositionally biased region" description="Basic residues" evidence="1">
    <location>
        <begin position="240"/>
        <end position="260"/>
    </location>
</feature>
<dbReference type="Proteomes" id="UP000186922">
    <property type="component" value="Unassembled WGS sequence"/>
</dbReference>
<protein>
    <submittedName>
        <fullName evidence="2">Uncharacterized protein</fullName>
    </submittedName>
</protein>
<evidence type="ECO:0000256" key="1">
    <source>
        <dbReference type="SAM" id="MobiDB-lite"/>
    </source>
</evidence>
<dbReference type="EMBL" id="BDGG01000007">
    <property type="protein sequence ID" value="GAV01655.1"/>
    <property type="molecule type" value="Genomic_DNA"/>
</dbReference>
<comment type="caution">
    <text evidence="2">The sequence shown here is derived from an EMBL/GenBank/DDBJ whole genome shotgun (WGS) entry which is preliminary data.</text>
</comment>
<reference evidence="2 3" key="1">
    <citation type="journal article" date="2016" name="Nat. Commun.">
        <title>Extremotolerant tardigrade genome and improved radiotolerance of human cultured cells by tardigrade-unique protein.</title>
        <authorList>
            <person name="Hashimoto T."/>
            <person name="Horikawa D.D."/>
            <person name="Saito Y."/>
            <person name="Kuwahara H."/>
            <person name="Kozuka-Hata H."/>
            <person name="Shin-I T."/>
            <person name="Minakuchi Y."/>
            <person name="Ohishi K."/>
            <person name="Motoyama A."/>
            <person name="Aizu T."/>
            <person name="Enomoto A."/>
            <person name="Kondo K."/>
            <person name="Tanaka S."/>
            <person name="Hara Y."/>
            <person name="Koshikawa S."/>
            <person name="Sagara H."/>
            <person name="Miura T."/>
            <person name="Yokobori S."/>
            <person name="Miyagawa K."/>
            <person name="Suzuki Y."/>
            <person name="Kubo T."/>
            <person name="Oyama M."/>
            <person name="Kohara Y."/>
            <person name="Fujiyama A."/>
            <person name="Arakawa K."/>
            <person name="Katayama T."/>
            <person name="Toyoda A."/>
            <person name="Kunieda T."/>
        </authorList>
    </citation>
    <scope>NUCLEOTIDE SEQUENCE [LARGE SCALE GENOMIC DNA]</scope>
    <source>
        <strain evidence="2 3">YOKOZUNA-1</strain>
    </source>
</reference>
<gene>
    <name evidence="2" type="primary">RvY_12333-1</name>
    <name evidence="2" type="synonym">RvY_12333.1</name>
    <name evidence="2" type="ORF">RvY_12333</name>
</gene>